<dbReference type="EMBL" id="CM029045">
    <property type="protein sequence ID" value="KAG2597938.1"/>
    <property type="molecule type" value="Genomic_DNA"/>
</dbReference>
<sequence length="171" mass="19425">MIVFCMKESLFKSAADNAKLNSGHMIAARSIDQSEDQHLRKVFFLMRVIPDRFRLLKRVSTQSSFYMQAMQSVQNSVTSTPSKTPSHQGSTYECCYQTCMDKKLEGNLNLNGSIVLGAMPLSIQGVIKYRTIFSVAYLGCGCVRTTLCSIWIHVFVTLHTIYFLMKYFQFG</sequence>
<dbReference type="Proteomes" id="UP000823388">
    <property type="component" value="Chromosome 5K"/>
</dbReference>
<dbReference type="AlphaFoldDB" id="A0A8T0SLN3"/>
<gene>
    <name evidence="1" type="ORF">PVAP13_5KG311507</name>
</gene>
<reference evidence="1" key="1">
    <citation type="submission" date="2020-05" db="EMBL/GenBank/DDBJ databases">
        <title>WGS assembly of Panicum virgatum.</title>
        <authorList>
            <person name="Lovell J.T."/>
            <person name="Jenkins J."/>
            <person name="Shu S."/>
            <person name="Juenger T.E."/>
            <person name="Schmutz J."/>
        </authorList>
    </citation>
    <scope>NUCLEOTIDE SEQUENCE</scope>
    <source>
        <strain evidence="1">AP13</strain>
    </source>
</reference>
<proteinExistence type="predicted"/>
<evidence type="ECO:0000313" key="2">
    <source>
        <dbReference type="Proteomes" id="UP000823388"/>
    </source>
</evidence>
<keyword evidence="2" id="KW-1185">Reference proteome</keyword>
<name>A0A8T0SLN3_PANVG</name>
<comment type="caution">
    <text evidence="1">The sequence shown here is derived from an EMBL/GenBank/DDBJ whole genome shotgun (WGS) entry which is preliminary data.</text>
</comment>
<evidence type="ECO:0000313" key="1">
    <source>
        <dbReference type="EMBL" id="KAG2597938.1"/>
    </source>
</evidence>
<accession>A0A8T0SLN3</accession>
<protein>
    <submittedName>
        <fullName evidence="1">Uncharacterized protein</fullName>
    </submittedName>
</protein>
<organism evidence="1 2">
    <name type="scientific">Panicum virgatum</name>
    <name type="common">Blackwell switchgrass</name>
    <dbReference type="NCBI Taxonomy" id="38727"/>
    <lineage>
        <taxon>Eukaryota</taxon>
        <taxon>Viridiplantae</taxon>
        <taxon>Streptophyta</taxon>
        <taxon>Embryophyta</taxon>
        <taxon>Tracheophyta</taxon>
        <taxon>Spermatophyta</taxon>
        <taxon>Magnoliopsida</taxon>
        <taxon>Liliopsida</taxon>
        <taxon>Poales</taxon>
        <taxon>Poaceae</taxon>
        <taxon>PACMAD clade</taxon>
        <taxon>Panicoideae</taxon>
        <taxon>Panicodae</taxon>
        <taxon>Paniceae</taxon>
        <taxon>Panicinae</taxon>
        <taxon>Panicum</taxon>
        <taxon>Panicum sect. Hiantes</taxon>
    </lineage>
</organism>